<dbReference type="InterPro" id="IPR050832">
    <property type="entry name" value="Bact_Acetyltransf"/>
</dbReference>
<dbReference type="RefSeq" id="WP_112259358.1">
    <property type="nucleotide sequence ID" value="NZ_QMIG01000019.1"/>
</dbReference>
<dbReference type="GO" id="GO:0016747">
    <property type="term" value="F:acyltransferase activity, transferring groups other than amino-acyl groups"/>
    <property type="evidence" value="ECO:0007669"/>
    <property type="project" value="InterPro"/>
</dbReference>
<evidence type="ECO:0000256" key="2">
    <source>
        <dbReference type="ARBA" id="ARBA00023315"/>
    </source>
</evidence>
<keyword evidence="5" id="KW-1185">Reference proteome</keyword>
<sequence length="330" mass="37409">MHIRPITSADDAFASWYDVYRHGHAADYPHGPRFEKSELEVVHETHEYRDVKLWLAEEDQQALGAAVLHLPLRDNLSLGESEIWVRPEARRRGIGTALLEELETVAQQYGRTSLLSQIEGPASTSSTSGTRFAARHGFTHRITEIARVQRAPFHLARIAAAEEEARPRADGYEIVTWRGRTPDEYVREYARLEGRLSTDAPLGELDYEGEAWDEDRIRISERRHERMGRSYWTAVAVAPDGGLAGLTRISLQQHSDENGFQDSTLVDPPHRGHRLGLLLKAANLRAVLHDRPGIRAIWTWNAESNQHMISVNETLGYQVEGWGAGYQRKL</sequence>
<gene>
    <name evidence="4" type="ORF">DPM12_16045</name>
</gene>
<dbReference type="Proteomes" id="UP000250462">
    <property type="component" value="Unassembled WGS sequence"/>
</dbReference>
<feature type="domain" description="N-acetyltransferase" evidence="3">
    <location>
        <begin position="192"/>
        <end position="330"/>
    </location>
</feature>
<keyword evidence="2" id="KW-0012">Acyltransferase</keyword>
<reference evidence="4 5" key="1">
    <citation type="submission" date="2018-06" db="EMBL/GenBank/DDBJ databases">
        <title>Phytoactinopolyspora halophila sp. nov., a novel halophilic actinomycete isolated from a saline soil in China.</title>
        <authorList>
            <person name="Tang S.-K."/>
        </authorList>
    </citation>
    <scope>NUCLEOTIDE SEQUENCE [LARGE SCALE GENOMIC DNA]</scope>
    <source>
        <strain evidence="4 5">YIM 96934</strain>
    </source>
</reference>
<dbReference type="EMBL" id="QMIG01000019">
    <property type="protein sequence ID" value="RAW11588.1"/>
    <property type="molecule type" value="Genomic_DNA"/>
</dbReference>
<organism evidence="4 5">
    <name type="scientific">Phytoactinopolyspora halophila</name>
    <dbReference type="NCBI Taxonomy" id="1981511"/>
    <lineage>
        <taxon>Bacteria</taxon>
        <taxon>Bacillati</taxon>
        <taxon>Actinomycetota</taxon>
        <taxon>Actinomycetes</taxon>
        <taxon>Jiangellales</taxon>
        <taxon>Jiangellaceae</taxon>
        <taxon>Phytoactinopolyspora</taxon>
    </lineage>
</organism>
<dbReference type="InterPro" id="IPR016181">
    <property type="entry name" value="Acyl_CoA_acyltransferase"/>
</dbReference>
<proteinExistence type="predicted"/>
<accession>A0A329QLZ4</accession>
<dbReference type="Gene3D" id="3.40.630.30">
    <property type="match status" value="1"/>
</dbReference>
<dbReference type="PANTHER" id="PTHR43877">
    <property type="entry name" value="AMINOALKYLPHOSPHONATE N-ACETYLTRANSFERASE-RELATED-RELATED"/>
    <property type="match status" value="1"/>
</dbReference>
<dbReference type="SUPFAM" id="SSF55729">
    <property type="entry name" value="Acyl-CoA N-acyltransferases (Nat)"/>
    <property type="match status" value="2"/>
</dbReference>
<dbReference type="PROSITE" id="PS51186">
    <property type="entry name" value="GNAT"/>
    <property type="match status" value="2"/>
</dbReference>
<dbReference type="CDD" id="cd04301">
    <property type="entry name" value="NAT_SF"/>
    <property type="match status" value="1"/>
</dbReference>
<evidence type="ECO:0000259" key="3">
    <source>
        <dbReference type="PROSITE" id="PS51186"/>
    </source>
</evidence>
<name>A0A329QLZ4_9ACTN</name>
<evidence type="ECO:0000313" key="5">
    <source>
        <dbReference type="Proteomes" id="UP000250462"/>
    </source>
</evidence>
<protein>
    <submittedName>
        <fullName evidence="4">GNAT family N-acetyltransferase</fullName>
    </submittedName>
</protein>
<dbReference type="Pfam" id="PF00583">
    <property type="entry name" value="Acetyltransf_1"/>
    <property type="match status" value="2"/>
</dbReference>
<dbReference type="OrthoDB" id="4119890at2"/>
<evidence type="ECO:0000313" key="4">
    <source>
        <dbReference type="EMBL" id="RAW11588.1"/>
    </source>
</evidence>
<keyword evidence="1 4" id="KW-0808">Transferase</keyword>
<comment type="caution">
    <text evidence="4">The sequence shown here is derived from an EMBL/GenBank/DDBJ whole genome shotgun (WGS) entry which is preliminary data.</text>
</comment>
<dbReference type="InterPro" id="IPR000182">
    <property type="entry name" value="GNAT_dom"/>
</dbReference>
<dbReference type="AlphaFoldDB" id="A0A329QLZ4"/>
<feature type="domain" description="N-acetyltransferase" evidence="3">
    <location>
        <begin position="1"/>
        <end position="169"/>
    </location>
</feature>
<evidence type="ECO:0000256" key="1">
    <source>
        <dbReference type="ARBA" id="ARBA00022679"/>
    </source>
</evidence>